<organism evidence="3 4">
    <name type="scientific">Terrimonas ginsenosidimutans</name>
    <dbReference type="NCBI Taxonomy" id="2908004"/>
    <lineage>
        <taxon>Bacteria</taxon>
        <taxon>Pseudomonadati</taxon>
        <taxon>Bacteroidota</taxon>
        <taxon>Chitinophagia</taxon>
        <taxon>Chitinophagales</taxon>
        <taxon>Chitinophagaceae</taxon>
        <taxon>Terrimonas</taxon>
    </lineage>
</organism>
<accession>A0ABS9KYD8</accession>
<keyword evidence="4" id="KW-1185">Reference proteome</keyword>
<comment type="similarity">
    <text evidence="1">Belongs to the 5'-AMP-activated protein kinase beta subunit family.</text>
</comment>
<feature type="domain" description="CBM20" evidence="2">
    <location>
        <begin position="154"/>
        <end position="234"/>
    </location>
</feature>
<dbReference type="PANTHER" id="PTHR10343:SF84">
    <property type="entry name" value="5'-AMP-ACTIVATED PROTEIN KINASE SUBUNIT BETA-1"/>
    <property type="match status" value="1"/>
</dbReference>
<comment type="caution">
    <text evidence="3">The sequence shown here is derived from an EMBL/GenBank/DDBJ whole genome shotgun (WGS) entry which is preliminary data.</text>
</comment>
<dbReference type="InterPro" id="IPR014756">
    <property type="entry name" value="Ig_E-set"/>
</dbReference>
<gene>
    <name evidence="3" type="ORF">LZZ85_23770</name>
</gene>
<evidence type="ECO:0000313" key="3">
    <source>
        <dbReference type="EMBL" id="MCG2617336.1"/>
    </source>
</evidence>
<dbReference type="InterPro" id="IPR032640">
    <property type="entry name" value="AMPK1_CBM"/>
</dbReference>
<dbReference type="RefSeq" id="WP_237876003.1">
    <property type="nucleotide sequence ID" value="NZ_JAKLTR010000020.1"/>
</dbReference>
<dbReference type="SUPFAM" id="SSF81296">
    <property type="entry name" value="E set domains"/>
    <property type="match status" value="4"/>
</dbReference>
<dbReference type="Pfam" id="PF16561">
    <property type="entry name" value="AMPK1_CBM"/>
    <property type="match status" value="4"/>
</dbReference>
<dbReference type="Proteomes" id="UP001165367">
    <property type="component" value="Unassembled WGS sequence"/>
</dbReference>
<sequence>MTRTRYSARQLVRIRVAMLILLLFTVGNGMAQTPVKSYTVKDGRMFIALGKKLKEASVDSFIVQFGLQDLGLKHFLKGMMLDSLARLGWKVNVNNNELFVISKPLFGFDDLKNPAEKIIMAEKPNFSEMFPAVSNLITYGVNKFKRGNGFAARDSVVTFFLRANSNASLVKLSGSFNDWSPDALSMKRTDSGWIANVKLGPGKYWYKFIVDGHWITDPDNSLNENDGLGNVNSVFFKTNYVFRLNGFNNARRVFLSGSFNDWRERSLSMQETETGWQLPVYLAKGTHTYRFIVDGKWMTDPGNAEKLPNEFNDFNSVIRIGKPYLFRLEGYQEARQVVLAGSFNKWRVDELYMTKKAGGWELPYTLGPGNYEYTFLVDGSAAKRAETGGGSNLFFVIEPNYTFRLKGHPNAKKVFLAGDFNGWSPNAFLMTKEGADWVIRVNLSLGKHTYKFVVDDKWIMDPNNKLWEQNEHGTGNSVLWMGQQGGR</sequence>
<dbReference type="InterPro" id="IPR013783">
    <property type="entry name" value="Ig-like_fold"/>
</dbReference>
<name>A0ABS9KYD8_9BACT</name>
<dbReference type="PANTHER" id="PTHR10343">
    <property type="entry name" value="5'-AMP-ACTIVATED PROTEIN KINASE , BETA SUBUNIT"/>
    <property type="match status" value="1"/>
</dbReference>
<dbReference type="InterPro" id="IPR050827">
    <property type="entry name" value="CRP1_MDG1_kinase"/>
</dbReference>
<dbReference type="CDD" id="cd02859">
    <property type="entry name" value="E_set_AMPKbeta_like_N"/>
    <property type="match status" value="3"/>
</dbReference>
<reference evidence="3" key="1">
    <citation type="submission" date="2022-01" db="EMBL/GenBank/DDBJ databases">
        <authorList>
            <person name="Jo J.-H."/>
            <person name="Im W.-T."/>
        </authorList>
    </citation>
    <scope>NUCLEOTIDE SEQUENCE</scope>
    <source>
        <strain evidence="3">NA20</strain>
    </source>
</reference>
<proteinExistence type="inferred from homology"/>
<protein>
    <recommendedName>
        <fullName evidence="2">CBM20 domain-containing protein</fullName>
    </recommendedName>
</protein>
<dbReference type="SMART" id="SM01065">
    <property type="entry name" value="CBM_2"/>
    <property type="match status" value="1"/>
</dbReference>
<dbReference type="EMBL" id="JAKLTR010000020">
    <property type="protein sequence ID" value="MCG2617336.1"/>
    <property type="molecule type" value="Genomic_DNA"/>
</dbReference>
<evidence type="ECO:0000256" key="1">
    <source>
        <dbReference type="ARBA" id="ARBA00010926"/>
    </source>
</evidence>
<evidence type="ECO:0000259" key="2">
    <source>
        <dbReference type="SMART" id="SM01065"/>
    </source>
</evidence>
<dbReference type="Gene3D" id="2.60.40.10">
    <property type="entry name" value="Immunoglobulins"/>
    <property type="match status" value="4"/>
</dbReference>
<evidence type="ECO:0000313" key="4">
    <source>
        <dbReference type="Proteomes" id="UP001165367"/>
    </source>
</evidence>
<dbReference type="InterPro" id="IPR002044">
    <property type="entry name" value="CBM20"/>
</dbReference>